<accession>A0ACB8TA57</accession>
<proteinExistence type="predicted"/>
<dbReference type="EMBL" id="MU277197">
    <property type="protein sequence ID" value="KAI0064926.1"/>
    <property type="molecule type" value="Genomic_DNA"/>
</dbReference>
<protein>
    <submittedName>
        <fullName evidence="1">Uncharacterized protein</fullName>
    </submittedName>
</protein>
<dbReference type="Proteomes" id="UP000814140">
    <property type="component" value="Unassembled WGS sequence"/>
</dbReference>
<evidence type="ECO:0000313" key="2">
    <source>
        <dbReference type="Proteomes" id="UP000814140"/>
    </source>
</evidence>
<keyword evidence="2" id="KW-1185">Reference proteome</keyword>
<comment type="caution">
    <text evidence="1">The sequence shown here is derived from an EMBL/GenBank/DDBJ whole genome shotgun (WGS) entry which is preliminary data.</text>
</comment>
<reference evidence="1" key="2">
    <citation type="journal article" date="2022" name="New Phytol.">
        <title>Evolutionary transition to the ectomycorrhizal habit in the genomes of a hyperdiverse lineage of mushroom-forming fungi.</title>
        <authorList>
            <person name="Looney B."/>
            <person name="Miyauchi S."/>
            <person name="Morin E."/>
            <person name="Drula E."/>
            <person name="Courty P.E."/>
            <person name="Kohler A."/>
            <person name="Kuo A."/>
            <person name="LaButti K."/>
            <person name="Pangilinan J."/>
            <person name="Lipzen A."/>
            <person name="Riley R."/>
            <person name="Andreopoulos W."/>
            <person name="He G."/>
            <person name="Johnson J."/>
            <person name="Nolan M."/>
            <person name="Tritt A."/>
            <person name="Barry K.W."/>
            <person name="Grigoriev I.V."/>
            <person name="Nagy L.G."/>
            <person name="Hibbett D."/>
            <person name="Henrissat B."/>
            <person name="Matheny P.B."/>
            <person name="Labbe J."/>
            <person name="Martin F.M."/>
        </authorList>
    </citation>
    <scope>NUCLEOTIDE SEQUENCE</scope>
    <source>
        <strain evidence="1">HHB10654</strain>
    </source>
</reference>
<evidence type="ECO:0000313" key="1">
    <source>
        <dbReference type="EMBL" id="KAI0064926.1"/>
    </source>
</evidence>
<sequence length="151" mass="17076">MGSEVYLARELRESELRIGRGDEMVSKFGEIESESRRQPTNTADATRPEKAIVYCMLLFGGTLEAHDSEYKVASSEACAVLRISVAERRSSSVEPWTVYSDEMSIGGHRLAAWAYLEGSRKYEWFSSSTPSTHGHDDERNQTYTQSIHQFV</sequence>
<name>A0ACB8TA57_9AGAM</name>
<gene>
    <name evidence="1" type="ORF">BV25DRAFT_207109</name>
</gene>
<organism evidence="1 2">
    <name type="scientific">Artomyces pyxidatus</name>
    <dbReference type="NCBI Taxonomy" id="48021"/>
    <lineage>
        <taxon>Eukaryota</taxon>
        <taxon>Fungi</taxon>
        <taxon>Dikarya</taxon>
        <taxon>Basidiomycota</taxon>
        <taxon>Agaricomycotina</taxon>
        <taxon>Agaricomycetes</taxon>
        <taxon>Russulales</taxon>
        <taxon>Auriscalpiaceae</taxon>
        <taxon>Artomyces</taxon>
    </lineage>
</organism>
<reference evidence="1" key="1">
    <citation type="submission" date="2021-03" db="EMBL/GenBank/DDBJ databases">
        <authorList>
            <consortium name="DOE Joint Genome Institute"/>
            <person name="Ahrendt S."/>
            <person name="Looney B.P."/>
            <person name="Miyauchi S."/>
            <person name="Morin E."/>
            <person name="Drula E."/>
            <person name="Courty P.E."/>
            <person name="Chicoki N."/>
            <person name="Fauchery L."/>
            <person name="Kohler A."/>
            <person name="Kuo A."/>
            <person name="Labutti K."/>
            <person name="Pangilinan J."/>
            <person name="Lipzen A."/>
            <person name="Riley R."/>
            <person name="Andreopoulos W."/>
            <person name="He G."/>
            <person name="Johnson J."/>
            <person name="Barry K.W."/>
            <person name="Grigoriev I.V."/>
            <person name="Nagy L."/>
            <person name="Hibbett D."/>
            <person name="Henrissat B."/>
            <person name="Matheny P.B."/>
            <person name="Labbe J."/>
            <person name="Martin F."/>
        </authorList>
    </citation>
    <scope>NUCLEOTIDE SEQUENCE</scope>
    <source>
        <strain evidence="1">HHB10654</strain>
    </source>
</reference>